<dbReference type="Gene3D" id="2.130.10.10">
    <property type="entry name" value="YVTN repeat-like/Quinoprotein amine dehydrogenase"/>
    <property type="match status" value="1"/>
</dbReference>
<dbReference type="EMBL" id="FNZR01000002">
    <property type="protein sequence ID" value="SEK67181.1"/>
    <property type="molecule type" value="Genomic_DNA"/>
</dbReference>
<evidence type="ECO:0008006" key="4">
    <source>
        <dbReference type="Google" id="ProtNLM"/>
    </source>
</evidence>
<organism evidence="2 3">
    <name type="scientific">Parapedobacter koreensis</name>
    <dbReference type="NCBI Taxonomy" id="332977"/>
    <lineage>
        <taxon>Bacteria</taxon>
        <taxon>Pseudomonadati</taxon>
        <taxon>Bacteroidota</taxon>
        <taxon>Sphingobacteriia</taxon>
        <taxon>Sphingobacteriales</taxon>
        <taxon>Sphingobacteriaceae</taxon>
        <taxon>Parapedobacter</taxon>
    </lineage>
</organism>
<dbReference type="STRING" id="332977.SAMN05421740_102396"/>
<feature type="transmembrane region" description="Helical" evidence="1">
    <location>
        <begin position="6"/>
        <end position="24"/>
    </location>
</feature>
<dbReference type="SUPFAM" id="SSF63829">
    <property type="entry name" value="Calcium-dependent phosphotriesterase"/>
    <property type="match status" value="1"/>
</dbReference>
<keyword evidence="1" id="KW-0472">Membrane</keyword>
<gene>
    <name evidence="2" type="ORF">SAMN05421740_102396</name>
</gene>
<keyword evidence="3" id="KW-1185">Reference proteome</keyword>
<keyword evidence="1" id="KW-1133">Transmembrane helix</keyword>
<dbReference type="Proteomes" id="UP000198916">
    <property type="component" value="Unassembled WGS sequence"/>
</dbReference>
<reference evidence="3" key="1">
    <citation type="submission" date="2016-10" db="EMBL/GenBank/DDBJ databases">
        <authorList>
            <person name="Varghese N."/>
            <person name="Submissions S."/>
        </authorList>
    </citation>
    <scope>NUCLEOTIDE SEQUENCE [LARGE SCALE GENOMIC DNA]</scope>
    <source>
        <strain evidence="3">Jip14</strain>
    </source>
</reference>
<accession>A0A1H7IXD6</accession>
<protein>
    <recommendedName>
        <fullName evidence="4">PQQ-like domain-containing protein</fullName>
    </recommendedName>
</protein>
<evidence type="ECO:0000313" key="3">
    <source>
        <dbReference type="Proteomes" id="UP000198916"/>
    </source>
</evidence>
<dbReference type="OrthoDB" id="1093345at2"/>
<keyword evidence="1" id="KW-0812">Transmembrane</keyword>
<proteinExistence type="predicted"/>
<evidence type="ECO:0000256" key="1">
    <source>
        <dbReference type="SAM" id="Phobius"/>
    </source>
</evidence>
<dbReference type="InterPro" id="IPR015943">
    <property type="entry name" value="WD40/YVTN_repeat-like_dom_sf"/>
</dbReference>
<sequence>MRNTIIITSIAFIAVVVASIFYFSDLRKGERSNRQPLSYIPGDAAFLVSFKNEDAATRMFTGFSLFEAILGNIQSQRLHDIQHILRDEQLTSYVSGQEVVLSFHLRESQLHYLMGLPLNEPLSVQALFDKVGGMDTLFNPQWVDPDSLPQAFLLHLPDSSMLYVAEREGMLLASFSSELLSDALNEDTPRLTADAIDHFHRANNANSPMTWHINHGQLAAFTAGILQSQPQGMASLLEGLPGYSTLHMNFKSDALMFSGNSSLNADTITYLSLYGQQRPVEQTLEHLFPASTASYLAFGISDFPALHTGIVQLLTIRDELTQMQEQHRLIQHSSGLSIQAELLPEWGDEFAVLELANQEKLAIIEVKDSLSFANTIQRISTAYPEKLYRLNHSNLLYYSFGDPLKTFTRPYFLLVDQYLICANQPNTLRQFAVDYAAQKTLATTLGYIDFEALLANSSNVTWFVNRDNAASTITQRLVTPFEAIYRDTVHFGYQRFYGCSFQLSGASGNFFTSFFAKYDRNETTSVAAQWAFDLNGQLITDPIVCHYNDTSSFILAQDASYILHAIATDGRKLWNAQLPGPILGDIQQLTDGSIMLTTARRLYRLDTNGDPLPGFSLQLPRDATYGATVYEDGQDVRLFVPAKNHILAYDGRGSRLRGWDNKTVSGDLLFDLKTAHATDIHYVIAATDAGRLYFFNPNGQLIGVEDHGQQVGFSNPIGMYLSAGEPDRSWVATTDTSGTLQIVNFGQQHTEKHIRQWSPAHTFDMATVSNSEAPDLIFTDKGQLSVYQDTALVYHYDFRQQLADRPRFFAQANGTHQIGIATEGNELIYIFNPDGTIVNGFPTEGAPYFYFGPLERDNHRYLLYSKGDRKLYGYRYD</sequence>
<evidence type="ECO:0000313" key="2">
    <source>
        <dbReference type="EMBL" id="SEK67181.1"/>
    </source>
</evidence>
<name>A0A1H7IXD6_9SPHI</name>
<dbReference type="AlphaFoldDB" id="A0A1H7IXD6"/>
<dbReference type="RefSeq" id="WP_090603563.1">
    <property type="nucleotide sequence ID" value="NZ_FNZR01000002.1"/>
</dbReference>